<dbReference type="Gene3D" id="1.25.40.610">
    <property type="match status" value="1"/>
</dbReference>
<reference evidence="18" key="1">
    <citation type="submission" date="2023-07" db="EMBL/GenBank/DDBJ databases">
        <title>Chromosome-level genome assembly of Artemia franciscana.</title>
        <authorList>
            <person name="Jo E."/>
        </authorList>
    </citation>
    <scope>NUCLEOTIDE SEQUENCE</scope>
    <source>
        <tissue evidence="18">Whole body</tissue>
    </source>
</reference>
<keyword evidence="8 13" id="KW-0472">Membrane</keyword>
<evidence type="ECO:0000256" key="14">
    <source>
        <dbReference type="SAM" id="SignalP"/>
    </source>
</evidence>
<keyword evidence="11" id="KW-0807">Transducer</keyword>
<evidence type="ECO:0000313" key="18">
    <source>
        <dbReference type="EMBL" id="KAK2704678.1"/>
    </source>
</evidence>
<evidence type="ECO:0000256" key="9">
    <source>
        <dbReference type="ARBA" id="ARBA00023157"/>
    </source>
</evidence>
<dbReference type="SMART" id="SM00303">
    <property type="entry name" value="GPS"/>
    <property type="match status" value="1"/>
</dbReference>
<dbReference type="PANTHER" id="PTHR12011">
    <property type="entry name" value="ADHESION G-PROTEIN COUPLED RECEPTOR"/>
    <property type="match status" value="1"/>
</dbReference>
<feature type="domain" description="G-protein coupled receptors family 2 profile 2" evidence="17">
    <location>
        <begin position="660"/>
        <end position="903"/>
    </location>
</feature>
<feature type="compositionally biased region" description="Low complexity" evidence="12">
    <location>
        <begin position="1145"/>
        <end position="1154"/>
    </location>
</feature>
<evidence type="ECO:0000256" key="8">
    <source>
        <dbReference type="ARBA" id="ARBA00023136"/>
    </source>
</evidence>
<keyword evidence="3" id="KW-1003">Cell membrane</keyword>
<dbReference type="CDD" id="cd22830">
    <property type="entry name" value="Gal_Rha_Lectin_dCirl"/>
    <property type="match status" value="1"/>
</dbReference>
<dbReference type="Gene3D" id="2.60.220.50">
    <property type="match status" value="1"/>
</dbReference>
<evidence type="ECO:0000259" key="15">
    <source>
        <dbReference type="PROSITE" id="PS50221"/>
    </source>
</evidence>
<dbReference type="GO" id="GO:0004930">
    <property type="term" value="F:G protein-coupled receptor activity"/>
    <property type="evidence" value="ECO:0007669"/>
    <property type="project" value="UniProtKB-KW"/>
</dbReference>
<feature type="compositionally biased region" description="Polar residues" evidence="12">
    <location>
        <begin position="999"/>
        <end position="1009"/>
    </location>
</feature>
<feature type="transmembrane region" description="Helical" evidence="13">
    <location>
        <begin position="765"/>
        <end position="787"/>
    </location>
</feature>
<evidence type="ECO:0000256" key="13">
    <source>
        <dbReference type="SAM" id="Phobius"/>
    </source>
</evidence>
<dbReference type="EMBL" id="JAVRJZ010000021">
    <property type="protein sequence ID" value="KAK2704678.1"/>
    <property type="molecule type" value="Genomic_DNA"/>
</dbReference>
<dbReference type="FunFam" id="2.60.120.740:FF:000001">
    <property type="entry name" value="Adhesion G protein-coupled receptor L2"/>
    <property type="match status" value="1"/>
</dbReference>
<feature type="transmembrane region" description="Helical" evidence="13">
    <location>
        <begin position="880"/>
        <end position="901"/>
    </location>
</feature>
<feature type="transmembrane region" description="Helical" evidence="13">
    <location>
        <begin position="807"/>
        <end position="830"/>
    </location>
</feature>
<dbReference type="Proteomes" id="UP001187531">
    <property type="component" value="Unassembled WGS sequence"/>
</dbReference>
<feature type="transmembrane region" description="Helical" evidence="13">
    <location>
        <begin position="851"/>
        <end position="874"/>
    </location>
</feature>
<feature type="domain" description="GAIN-B" evidence="15">
    <location>
        <begin position="472"/>
        <end position="651"/>
    </location>
</feature>
<dbReference type="InterPro" id="IPR046338">
    <property type="entry name" value="GAIN_dom_sf"/>
</dbReference>
<evidence type="ECO:0000259" key="16">
    <source>
        <dbReference type="PROSITE" id="PS50228"/>
    </source>
</evidence>
<feature type="chain" id="PRO_5041663596" description="Latrophilin Cirl" evidence="14">
    <location>
        <begin position="23"/>
        <end position="1280"/>
    </location>
</feature>
<comment type="caution">
    <text evidence="18">The sequence shown here is derived from an EMBL/GenBank/DDBJ whole genome shotgun (WGS) entry which is preliminary data.</text>
</comment>
<accession>A0AA88H4I1</accession>
<keyword evidence="19" id="KW-1185">Reference proteome</keyword>
<feature type="transmembrane region" description="Helical" evidence="13">
    <location>
        <begin position="699"/>
        <end position="718"/>
    </location>
</feature>
<dbReference type="InterPro" id="IPR000922">
    <property type="entry name" value="Lectin_gal-bd_dom"/>
</dbReference>
<dbReference type="PROSITE" id="PS50228">
    <property type="entry name" value="SUEL_LECTIN"/>
    <property type="match status" value="1"/>
</dbReference>
<evidence type="ECO:0000256" key="1">
    <source>
        <dbReference type="ARBA" id="ARBA00004651"/>
    </source>
</evidence>
<name>A0AA88H4I1_ARTSF</name>
<keyword evidence="9" id="KW-1015">Disulfide bond</keyword>
<evidence type="ECO:0000256" key="6">
    <source>
        <dbReference type="ARBA" id="ARBA00022989"/>
    </source>
</evidence>
<dbReference type="FunFam" id="1.20.1070.10:FF:000200">
    <property type="entry name" value="Adhesion G protein-coupled receptor L3"/>
    <property type="match status" value="1"/>
</dbReference>
<evidence type="ECO:0000256" key="10">
    <source>
        <dbReference type="ARBA" id="ARBA00023170"/>
    </source>
</evidence>
<keyword evidence="4 13" id="KW-0812">Transmembrane</keyword>
<comment type="similarity">
    <text evidence="2">Belongs to the G-protein coupled receptor 2 family. LN-TM7 subfamily.</text>
</comment>
<feature type="region of interest" description="Disordered" evidence="12">
    <location>
        <begin position="1135"/>
        <end position="1160"/>
    </location>
</feature>
<evidence type="ECO:0000256" key="4">
    <source>
        <dbReference type="ARBA" id="ARBA00022692"/>
    </source>
</evidence>
<evidence type="ECO:0000256" key="5">
    <source>
        <dbReference type="ARBA" id="ARBA00022734"/>
    </source>
</evidence>
<dbReference type="InterPro" id="IPR036445">
    <property type="entry name" value="GPCR_2_extracell_dom_sf"/>
</dbReference>
<dbReference type="Gene3D" id="1.20.1070.10">
    <property type="entry name" value="Rhodopsin 7-helix transmembrane proteins"/>
    <property type="match status" value="1"/>
</dbReference>
<feature type="region of interest" description="Disordered" evidence="12">
    <location>
        <begin position="168"/>
        <end position="192"/>
    </location>
</feature>
<dbReference type="InterPro" id="IPR032471">
    <property type="entry name" value="AGRL2-4_GAIN_subdom_A"/>
</dbReference>
<evidence type="ECO:0000259" key="17">
    <source>
        <dbReference type="PROSITE" id="PS50261"/>
    </source>
</evidence>
<evidence type="ECO:0008006" key="20">
    <source>
        <dbReference type="Google" id="ProtNLM"/>
    </source>
</evidence>
<keyword evidence="10" id="KW-0675">Receptor</keyword>
<dbReference type="GO" id="GO:0005886">
    <property type="term" value="C:plasma membrane"/>
    <property type="evidence" value="ECO:0007669"/>
    <property type="project" value="UniProtKB-SubCell"/>
</dbReference>
<dbReference type="InterPro" id="IPR000203">
    <property type="entry name" value="GPS"/>
</dbReference>
<dbReference type="Pfam" id="PF02140">
    <property type="entry name" value="SUEL_Lectin"/>
    <property type="match status" value="1"/>
</dbReference>
<dbReference type="PRINTS" id="PR00249">
    <property type="entry name" value="GPCRSECRETIN"/>
</dbReference>
<dbReference type="PROSITE" id="PS50261">
    <property type="entry name" value="G_PROTEIN_RECEP_F2_4"/>
    <property type="match status" value="1"/>
</dbReference>
<sequence length="1280" mass="142668">MGIRSSMRLFCVFSVLLNRSSLQVSTLSTEQKRYSTAYACEGTTLELRCEPSEVISLVRANYGRFSITICNEHGDTDWSVNCMSHKSLRVLHSRCGSVSNCSMPVSSDVFGDDPCPGTYKYVEVQYQCSAATTPPPTTRPRPPWFNSPIPSVWNPPSRNDAQSRLQTTTETTTTTTISPTTTTVLPTLPSTPSKNESIPIFVENVEGVTVPVPEIPGKYINKKGGWQRIDEGDATIPPMVEAETTTVELTPLQKEIEIIQPEPINTVPADTSNMCLPGMMRGLFWNWTKGGEVAIQPCPGGATGYARWLCYPETELAQAHWVQSTPDLSECKSVWLTSLESRIAEGDSLISVANELSQVTNSKTLYGGDMVAASNLLKKLALKMAVDLQAFPDWRQREAIVTELVQSIVQAGSTLLEPGQYMAWRDLGHVFDTDDVLSDLSRDQHSRVTATSLLTGLEENAFLLANTIMRPKTVVQDVENILLTVKVLETRYIEEMAFPGPEEKFWNGMEDSILLPAEALLENSESGLVRIVVFAFNHLEQILGAQEELSPETLYFRKVRHGNTTRIVNSRVLSASLGKGRHIQLPQPVTLTFRHLQTENVSNPSCVFWDYTVSAWSEEGCRVSLTNKTHTMCRCDHLTHFAVLMDLRESPLMASHNGVLTTVTYIGIGISIIFLALAFLTFVFCQGLKCERTTIHKHLCFCLLVGEIIFIAGIGETWQPVLCGVVAGLLQYFFLAAFMWLLLDGLQIYISLVHLFEAERSKLRWYYLTGYGVPIVIVAIACIVDPLSYGSHRHCWLREENYFILSFVGPAILILLANTVFLILASVVVCRHRLIASKSKDQPRSSYAASWLRGAFILTFLSGSTWTFGLLFLYASKIVVAYLFTTFIILQGLFIYVYYCLQNEKVRKEYRRMLGLTPLANCMNQGENNSKPVPNIGLYNQQNTNTITSTTGLTAHNTAPFLQHSWSGLVTSTGGTLRCGPQQTLMPAVVQYGGHHNPQLDNENYSSFKCGSRDSGHGGSEQEDSPRTVIPGVHHQTLSLRGTNPKARPNPALSENAALDAQLIAKFCNGSETILHGHPIYHRTQRRLRAQSPWNHTYSEIDGRRAHCCEESELDPVYEEIERRECHCYSHLPVSSDVSDERCSSDVSRQSSRSYGDNRPLLPAHLQCQPELSPERDLLMTMNCAFGSPHLKTRHRHSERRIEHFHHGGPFVEVPHYAAYPTVVLPNGENAVAIAVLNGDRVLCQVQPSGQLIPVHTNQQLDDRTLPVSEKSCDIPQSEC</sequence>
<dbReference type="GO" id="GO:0030246">
    <property type="term" value="F:carbohydrate binding"/>
    <property type="evidence" value="ECO:0007669"/>
    <property type="project" value="UniProtKB-KW"/>
</dbReference>
<dbReference type="Pfam" id="PF00002">
    <property type="entry name" value="7tm_2"/>
    <property type="match status" value="1"/>
</dbReference>
<feature type="domain" description="SUEL-type lectin" evidence="16">
    <location>
        <begin position="39"/>
        <end position="129"/>
    </location>
</feature>
<keyword evidence="14" id="KW-0732">Signal</keyword>
<dbReference type="CDD" id="cd15440">
    <property type="entry name" value="7tmB2_latrophilin-like_invertebrate"/>
    <property type="match status" value="1"/>
</dbReference>
<dbReference type="Gene3D" id="2.60.120.740">
    <property type="match status" value="1"/>
</dbReference>
<proteinExistence type="inferred from homology"/>
<evidence type="ECO:0000313" key="19">
    <source>
        <dbReference type="Proteomes" id="UP001187531"/>
    </source>
</evidence>
<organism evidence="18 19">
    <name type="scientific">Artemia franciscana</name>
    <name type="common">Brine shrimp</name>
    <name type="synonym">Artemia sanfranciscana</name>
    <dbReference type="NCBI Taxonomy" id="6661"/>
    <lineage>
        <taxon>Eukaryota</taxon>
        <taxon>Metazoa</taxon>
        <taxon>Ecdysozoa</taxon>
        <taxon>Arthropoda</taxon>
        <taxon>Crustacea</taxon>
        <taxon>Branchiopoda</taxon>
        <taxon>Anostraca</taxon>
        <taxon>Artemiidae</taxon>
        <taxon>Artemia</taxon>
    </lineage>
</organism>
<feature type="transmembrane region" description="Helical" evidence="13">
    <location>
        <begin position="730"/>
        <end position="753"/>
    </location>
</feature>
<keyword evidence="5" id="KW-0430">Lectin</keyword>
<gene>
    <name evidence="18" type="ORF">QYM36_016903</name>
</gene>
<evidence type="ECO:0000256" key="12">
    <source>
        <dbReference type="SAM" id="MobiDB-lite"/>
    </source>
</evidence>
<dbReference type="GO" id="GO:0007166">
    <property type="term" value="P:cell surface receptor signaling pathway"/>
    <property type="evidence" value="ECO:0007669"/>
    <property type="project" value="InterPro"/>
</dbReference>
<dbReference type="InterPro" id="IPR057244">
    <property type="entry name" value="GAIN_B"/>
</dbReference>
<evidence type="ECO:0000256" key="7">
    <source>
        <dbReference type="ARBA" id="ARBA00023040"/>
    </source>
</evidence>
<dbReference type="AlphaFoldDB" id="A0AA88H4I1"/>
<protein>
    <recommendedName>
        <fullName evidence="20">Latrophilin Cirl</fullName>
    </recommendedName>
</protein>
<feature type="signal peptide" evidence="14">
    <location>
        <begin position="1"/>
        <end position="22"/>
    </location>
</feature>
<evidence type="ECO:0000256" key="3">
    <source>
        <dbReference type="ARBA" id="ARBA00022475"/>
    </source>
</evidence>
<keyword evidence="6 13" id="KW-1133">Transmembrane helix</keyword>
<dbReference type="PROSITE" id="PS50221">
    <property type="entry name" value="GAIN_B"/>
    <property type="match status" value="1"/>
</dbReference>
<dbReference type="Pfam" id="PF01825">
    <property type="entry name" value="GPS"/>
    <property type="match status" value="1"/>
</dbReference>
<dbReference type="InterPro" id="IPR000832">
    <property type="entry name" value="GPCR_2_secretin-like"/>
</dbReference>
<feature type="transmembrane region" description="Helical" evidence="13">
    <location>
        <begin position="665"/>
        <end position="687"/>
    </location>
</feature>
<feature type="region of interest" description="Disordered" evidence="12">
    <location>
        <begin position="992"/>
        <end position="1029"/>
    </location>
</feature>
<dbReference type="InterPro" id="IPR043159">
    <property type="entry name" value="Lectin_gal-bd_sf"/>
</dbReference>
<dbReference type="Pfam" id="PF16489">
    <property type="entry name" value="GAIN"/>
    <property type="match status" value="1"/>
</dbReference>
<dbReference type="InterPro" id="IPR017981">
    <property type="entry name" value="GPCR_2-like_7TM"/>
</dbReference>
<dbReference type="InterPro" id="IPR048072">
    <property type="entry name" value="7tmB2_latrophilin-like"/>
</dbReference>
<evidence type="ECO:0000256" key="11">
    <source>
        <dbReference type="ARBA" id="ARBA00023224"/>
    </source>
</evidence>
<dbReference type="SUPFAM" id="SSF81321">
    <property type="entry name" value="Family A G protein-coupled receptor-like"/>
    <property type="match status" value="1"/>
</dbReference>
<dbReference type="PANTHER" id="PTHR12011:SF347">
    <property type="entry name" value="FI21270P1-RELATED"/>
    <property type="match status" value="1"/>
</dbReference>
<keyword evidence="7" id="KW-0297">G-protein coupled receptor</keyword>
<dbReference type="Gene3D" id="4.10.1240.10">
    <property type="entry name" value="GPCR, family 2, extracellular hormone receptor domain"/>
    <property type="match status" value="1"/>
</dbReference>
<comment type="subcellular location">
    <subcellularLocation>
        <location evidence="1">Cell membrane</location>
        <topology evidence="1">Multi-pass membrane protein</topology>
    </subcellularLocation>
</comment>
<evidence type="ECO:0000256" key="2">
    <source>
        <dbReference type="ARBA" id="ARBA00010933"/>
    </source>
</evidence>